<dbReference type="EMBL" id="JADOES010000023">
    <property type="protein sequence ID" value="MBT9316286.1"/>
    <property type="molecule type" value="Genomic_DNA"/>
</dbReference>
<reference evidence="1" key="1">
    <citation type="submission" date="2020-11" db="EMBL/GenBank/DDBJ databases">
        <authorList>
            <person name="Konstantinou D."/>
            <person name="Gkelis S."/>
            <person name="Popin R."/>
            <person name="Fewer D."/>
            <person name="Sivonen K."/>
        </authorList>
    </citation>
    <scope>NUCLEOTIDE SEQUENCE</scope>
    <source>
        <strain evidence="1">TAU-MAC 1115</strain>
    </source>
</reference>
<comment type="caution">
    <text evidence="1">The sequence shown here is derived from an EMBL/GenBank/DDBJ whole genome shotgun (WGS) entry which is preliminary data.</text>
</comment>
<evidence type="ECO:0000313" key="2">
    <source>
        <dbReference type="Proteomes" id="UP000717364"/>
    </source>
</evidence>
<accession>A0A947GNZ3</accession>
<organism evidence="1 2">
    <name type="scientific">Leptothoe spongobia TAU-MAC 1115</name>
    <dbReference type="NCBI Taxonomy" id="1967444"/>
    <lineage>
        <taxon>Bacteria</taxon>
        <taxon>Bacillati</taxon>
        <taxon>Cyanobacteriota</taxon>
        <taxon>Cyanophyceae</taxon>
        <taxon>Nodosilineales</taxon>
        <taxon>Cymatolegaceae</taxon>
        <taxon>Leptothoe</taxon>
        <taxon>Leptothoe spongobia</taxon>
    </lineage>
</organism>
<reference evidence="1" key="2">
    <citation type="journal article" date="2021" name="Mar. Drugs">
        <title>Genome Reduction and Secondary Metabolism of the Marine Sponge-Associated Cyanobacterium Leptothoe.</title>
        <authorList>
            <person name="Konstantinou D."/>
            <person name="Popin R.V."/>
            <person name="Fewer D.P."/>
            <person name="Sivonen K."/>
            <person name="Gkelis S."/>
        </authorList>
    </citation>
    <scope>NUCLEOTIDE SEQUENCE</scope>
    <source>
        <strain evidence="1">TAU-MAC 1115</strain>
    </source>
</reference>
<evidence type="ECO:0000313" key="1">
    <source>
        <dbReference type="EMBL" id="MBT9316286.1"/>
    </source>
</evidence>
<gene>
    <name evidence="1" type="ORF">IXB50_12720</name>
</gene>
<dbReference type="RefSeq" id="WP_215609354.1">
    <property type="nucleotide sequence ID" value="NZ_JADOES010000023.1"/>
</dbReference>
<keyword evidence="2" id="KW-1185">Reference proteome</keyword>
<protein>
    <submittedName>
        <fullName evidence="1">Uncharacterized protein</fullName>
    </submittedName>
</protein>
<dbReference type="Proteomes" id="UP000717364">
    <property type="component" value="Unassembled WGS sequence"/>
</dbReference>
<dbReference type="AlphaFoldDB" id="A0A947GNZ3"/>
<sequence>MVKTVPRYNPSTDLNREQHSASIRFDIRVMTRAGEVLIDFGEFGDLISYNDSLSVESPAGSFNLKMRATLANEELLKKLHPGMLVEVYCARNADPLTNVEAFVPAIGTPRVFQIQEDGSGLAEEFKPLEGAVQPPPEPEEADYLDNAPYLLMRGVTTAYGRSTTVAAGSGAETLLTLSGESYGKVYRDAQILVDEKAPTALGKALEVRNSTQAPWTVVPLYYGILRHWIEDFWDEPTGWEARTRPIPVPPDIMAKISEGSAWAALQYLSVQGLFHMFVDHTGAICWEKLPYSAKCDALIDEPLKSFGSGELRNWEDLPLIEVPSWMLTTWADRISVDRLANYIRVQLTQYGGAAAGGSSLHAGQVYNMGSIRQYGGPRKMELLYPASRGTIALEQVTDQTDRDIRLRSFMDRCALEIVRWYDRPVQRCILGLRGDAVWRINTKISITEDWANRHAIPGEYYVLSRAHNINLQAGNWTTQLECVRDRRTRYLGIGLEPVEPDTMGTEEDGLELPTEPDEYWWFDVNAQGGSNIVRIEDWEALVDPLRPVCEEESTEETTETPSEQQ</sequence>
<proteinExistence type="predicted"/>
<name>A0A947GNZ3_9CYAN</name>